<dbReference type="STRING" id="765910.MARPU_08960"/>
<dbReference type="GO" id="GO:0007165">
    <property type="term" value="P:signal transduction"/>
    <property type="evidence" value="ECO:0007669"/>
    <property type="project" value="UniProtKB-KW"/>
</dbReference>
<dbReference type="Gene3D" id="1.10.287.950">
    <property type="entry name" value="Methyl-accepting chemotaxis protein"/>
    <property type="match status" value="1"/>
</dbReference>
<evidence type="ECO:0000256" key="1">
    <source>
        <dbReference type="ARBA" id="ARBA00004651"/>
    </source>
</evidence>
<keyword evidence="13" id="KW-1185">Reference proteome</keyword>
<dbReference type="InterPro" id="IPR004089">
    <property type="entry name" value="MCPsignal_dom"/>
</dbReference>
<keyword evidence="6 10" id="KW-1133">Transmembrane helix</keyword>
<dbReference type="RefSeq" id="WP_005224173.1">
    <property type="nucleotide sequence ID" value="NZ_CP007031.1"/>
</dbReference>
<evidence type="ECO:0000256" key="3">
    <source>
        <dbReference type="ARBA" id="ARBA00022481"/>
    </source>
</evidence>
<dbReference type="PANTHER" id="PTHR32089:SF39">
    <property type="entry name" value="METHYL-ACCEPTING CHEMOTAXIS PROTEIN HLYB"/>
    <property type="match status" value="1"/>
</dbReference>
<keyword evidence="7 10" id="KW-0472">Membrane</keyword>
<dbReference type="Proteomes" id="UP000005275">
    <property type="component" value="Chromosome"/>
</dbReference>
<keyword evidence="2" id="KW-1003">Cell membrane</keyword>
<reference evidence="12 13" key="1">
    <citation type="submission" date="2013-12" db="EMBL/GenBank/DDBJ databases">
        <authorList>
            <consortium name="DOE Joint Genome Institute"/>
            <person name="Bryant D.A."/>
            <person name="Huntemann M."/>
            <person name="Han J."/>
            <person name="Chen A."/>
            <person name="Kyrpides N."/>
            <person name="Mavromatis K."/>
            <person name="Markowitz V."/>
            <person name="Palaniappan K."/>
            <person name="Ivanova N."/>
            <person name="Schaumberg A."/>
            <person name="Pati A."/>
            <person name="Liolios K."/>
            <person name="Nordberg H.P."/>
            <person name="Cantor M.N."/>
            <person name="Hua S.X."/>
            <person name="Woyke T."/>
        </authorList>
    </citation>
    <scope>NUCLEOTIDE SEQUENCE [LARGE SCALE GENOMIC DNA]</scope>
    <source>
        <strain evidence="12 13">984</strain>
    </source>
</reference>
<evidence type="ECO:0000256" key="2">
    <source>
        <dbReference type="ARBA" id="ARBA00022475"/>
    </source>
</evidence>
<protein>
    <submittedName>
        <fullName evidence="12">Methyl-accepting chemotaxis protein</fullName>
    </submittedName>
</protein>
<name>W0DZU6_MARPU</name>
<sequence>MSKLKPYWPPLALGLAVLLQQVLLPGLIPPWLGTLLLALGWVGTLWRPLHPLRGLAPAPLEPALEHARADRELWELVREIDALIVPEMAELRELIGQVDGLVEQASSDLQASFQGLSDTSKTQQDLVMRLVQGMSGGEDDAAAEVAHIDMNVFLEENSRLLEENVARLIDMGKHSVQVVHQIEDLSAQIDGIFTGLDGATKIARQTNLLALNAAIEAARAGEFGRGFSVVAQEVRKLSMDSAAFTEQIRGQVEQTQGFFADTHAIVARMASQDMNASITAKGAMDDMIEQVQLLNQNVSSGLEQLTTIVERIQASVADAVRLLQFQDIAHQVMMRAQGRIDFMERFAAELRQLPLIEPSSSGDELIAARARLEQLRGELEQAAHRSVTQQSMDEGEIELF</sequence>
<dbReference type="OrthoDB" id="5573670at2"/>
<feature type="domain" description="Methyl-accepting transducer" evidence="11">
    <location>
        <begin position="87"/>
        <end position="327"/>
    </location>
</feature>
<feature type="transmembrane region" description="Helical" evidence="10">
    <location>
        <begin position="7"/>
        <end position="24"/>
    </location>
</feature>
<dbReference type="eggNOG" id="COG0840">
    <property type="taxonomic scope" value="Bacteria"/>
</dbReference>
<evidence type="ECO:0000256" key="10">
    <source>
        <dbReference type="SAM" id="Phobius"/>
    </source>
</evidence>
<keyword evidence="5 10" id="KW-0812">Transmembrane</keyword>
<accession>W0DZU6</accession>
<organism evidence="12 13">
    <name type="scientific">Marichromatium purpuratum 984</name>
    <dbReference type="NCBI Taxonomy" id="765910"/>
    <lineage>
        <taxon>Bacteria</taxon>
        <taxon>Pseudomonadati</taxon>
        <taxon>Pseudomonadota</taxon>
        <taxon>Gammaproteobacteria</taxon>
        <taxon>Chromatiales</taxon>
        <taxon>Chromatiaceae</taxon>
        <taxon>Marichromatium</taxon>
    </lineage>
</organism>
<proteinExistence type="predicted"/>
<dbReference type="AlphaFoldDB" id="W0DZU6"/>
<keyword evidence="3" id="KW-0488">Methylation</keyword>
<evidence type="ECO:0000256" key="8">
    <source>
        <dbReference type="ARBA" id="ARBA00023224"/>
    </source>
</evidence>
<keyword evidence="4" id="KW-0145">Chemotaxis</keyword>
<evidence type="ECO:0000259" key="11">
    <source>
        <dbReference type="PROSITE" id="PS50111"/>
    </source>
</evidence>
<evidence type="ECO:0000256" key="6">
    <source>
        <dbReference type="ARBA" id="ARBA00022989"/>
    </source>
</evidence>
<evidence type="ECO:0000256" key="9">
    <source>
        <dbReference type="PROSITE-ProRule" id="PRU00284"/>
    </source>
</evidence>
<comment type="subcellular location">
    <subcellularLocation>
        <location evidence="1">Cell membrane</location>
        <topology evidence="1">Multi-pass membrane protein</topology>
    </subcellularLocation>
</comment>
<evidence type="ECO:0000256" key="5">
    <source>
        <dbReference type="ARBA" id="ARBA00022692"/>
    </source>
</evidence>
<dbReference type="GO" id="GO:0005886">
    <property type="term" value="C:plasma membrane"/>
    <property type="evidence" value="ECO:0007669"/>
    <property type="project" value="UniProtKB-SubCell"/>
</dbReference>
<dbReference type="GO" id="GO:0006935">
    <property type="term" value="P:chemotaxis"/>
    <property type="evidence" value="ECO:0007669"/>
    <property type="project" value="UniProtKB-KW"/>
</dbReference>
<dbReference type="EMBL" id="CP007031">
    <property type="protein sequence ID" value="AHF03977.1"/>
    <property type="molecule type" value="Genomic_DNA"/>
</dbReference>
<dbReference type="Pfam" id="PF00015">
    <property type="entry name" value="MCPsignal"/>
    <property type="match status" value="1"/>
</dbReference>
<dbReference type="PROSITE" id="PS50111">
    <property type="entry name" value="CHEMOTAXIS_TRANSDUC_2"/>
    <property type="match status" value="1"/>
</dbReference>
<dbReference type="SUPFAM" id="SSF58104">
    <property type="entry name" value="Methyl-accepting chemotaxis protein (MCP) signaling domain"/>
    <property type="match status" value="1"/>
</dbReference>
<dbReference type="HOGENOM" id="CLU_043262_1_0_6"/>
<dbReference type="PANTHER" id="PTHR32089">
    <property type="entry name" value="METHYL-ACCEPTING CHEMOTAXIS PROTEIN MCPB"/>
    <property type="match status" value="1"/>
</dbReference>
<dbReference type="KEGG" id="mpur:MARPU_08960"/>
<evidence type="ECO:0000313" key="13">
    <source>
        <dbReference type="Proteomes" id="UP000005275"/>
    </source>
</evidence>
<gene>
    <name evidence="12" type="ORF">MARPU_08960</name>
</gene>
<evidence type="ECO:0000256" key="7">
    <source>
        <dbReference type="ARBA" id="ARBA00023136"/>
    </source>
</evidence>
<evidence type="ECO:0000313" key="12">
    <source>
        <dbReference type="EMBL" id="AHF03977.1"/>
    </source>
</evidence>
<evidence type="ECO:0000256" key="4">
    <source>
        <dbReference type="ARBA" id="ARBA00022500"/>
    </source>
</evidence>
<keyword evidence="8 9" id="KW-0807">Transducer</keyword>
<dbReference type="SMART" id="SM00283">
    <property type="entry name" value="MA"/>
    <property type="match status" value="1"/>
</dbReference>